<evidence type="ECO:0000313" key="3">
    <source>
        <dbReference type="EMBL" id="MBI4923136.1"/>
    </source>
</evidence>
<dbReference type="PANTHER" id="PTHR37461">
    <property type="entry name" value="ANTI-SIGMA-K FACTOR RSKA"/>
    <property type="match status" value="1"/>
</dbReference>
<evidence type="ECO:0000259" key="2">
    <source>
        <dbReference type="Pfam" id="PF10099"/>
    </source>
</evidence>
<dbReference type="GO" id="GO:0016989">
    <property type="term" value="F:sigma factor antagonist activity"/>
    <property type="evidence" value="ECO:0007669"/>
    <property type="project" value="TreeGrafter"/>
</dbReference>
<organism evidence="3 4">
    <name type="scientific">Devosia nanyangense</name>
    <dbReference type="NCBI Taxonomy" id="1228055"/>
    <lineage>
        <taxon>Bacteria</taxon>
        <taxon>Pseudomonadati</taxon>
        <taxon>Pseudomonadota</taxon>
        <taxon>Alphaproteobacteria</taxon>
        <taxon>Hyphomicrobiales</taxon>
        <taxon>Devosiaceae</taxon>
        <taxon>Devosia</taxon>
    </lineage>
</organism>
<dbReference type="Pfam" id="PF10099">
    <property type="entry name" value="RskA_C"/>
    <property type="match status" value="1"/>
</dbReference>
<gene>
    <name evidence="3" type="ORF">HY834_15435</name>
</gene>
<dbReference type="GO" id="GO:0006417">
    <property type="term" value="P:regulation of translation"/>
    <property type="evidence" value="ECO:0007669"/>
    <property type="project" value="TreeGrafter"/>
</dbReference>
<dbReference type="PANTHER" id="PTHR37461:SF1">
    <property type="entry name" value="ANTI-SIGMA-K FACTOR RSKA"/>
    <property type="match status" value="1"/>
</dbReference>
<feature type="region of interest" description="Disordered" evidence="1">
    <location>
        <begin position="216"/>
        <end position="235"/>
    </location>
</feature>
<dbReference type="EMBL" id="JACRAF010000045">
    <property type="protein sequence ID" value="MBI4923136.1"/>
    <property type="molecule type" value="Genomic_DNA"/>
</dbReference>
<dbReference type="GO" id="GO:0005886">
    <property type="term" value="C:plasma membrane"/>
    <property type="evidence" value="ECO:0007669"/>
    <property type="project" value="InterPro"/>
</dbReference>
<evidence type="ECO:0000256" key="1">
    <source>
        <dbReference type="SAM" id="MobiDB-lite"/>
    </source>
</evidence>
<name>A0A933NZJ2_9HYPH</name>
<proteinExistence type="predicted"/>
<comment type="caution">
    <text evidence="3">The sequence shown here is derived from an EMBL/GenBank/DDBJ whole genome shotgun (WGS) entry which is preliminary data.</text>
</comment>
<dbReference type="InterPro" id="IPR051474">
    <property type="entry name" value="Anti-sigma-K/W_factor"/>
</dbReference>
<reference evidence="3" key="1">
    <citation type="submission" date="2020-07" db="EMBL/GenBank/DDBJ databases">
        <title>Huge and variable diversity of episymbiotic CPR bacteria and DPANN archaea in groundwater ecosystems.</title>
        <authorList>
            <person name="He C.Y."/>
            <person name="Keren R."/>
            <person name="Whittaker M."/>
            <person name="Farag I.F."/>
            <person name="Doudna J."/>
            <person name="Cate J.H.D."/>
            <person name="Banfield J.F."/>
        </authorList>
    </citation>
    <scope>NUCLEOTIDE SEQUENCE</scope>
    <source>
        <strain evidence="3">NC_groundwater_1586_Pr3_B-0.1um_66_15</strain>
    </source>
</reference>
<feature type="domain" description="Anti-sigma K factor RskA C-terminal" evidence="2">
    <location>
        <begin position="97"/>
        <end position="226"/>
    </location>
</feature>
<evidence type="ECO:0000313" key="4">
    <source>
        <dbReference type="Proteomes" id="UP000782610"/>
    </source>
</evidence>
<protein>
    <submittedName>
        <fullName evidence="3">Anti-sigma factor</fullName>
    </submittedName>
</protein>
<accession>A0A933NZJ2</accession>
<dbReference type="InterPro" id="IPR018764">
    <property type="entry name" value="RskA_C"/>
</dbReference>
<sequence>MSETSDISGGDEDGFLVAEYALGLLTAAEHERLSARLRTEPALRADLRFWRTRLASLDAQFAETAAPDAVLPKIERRLFGGEAKAGLWNSLLVWRSLAGAAVAVAAVAIGINLATPKVDPKLFASQLVAALQAEGSNVSFVALYDPASGSVRLTALSGDAVPDKDFELWAIEGANAPVSMGVIPINARAEVKIPAAALGGWGEGTVLAVTLEQKGGSPTGAPQGPIVAKGAATQI</sequence>
<dbReference type="AlphaFoldDB" id="A0A933NZJ2"/>
<dbReference type="Proteomes" id="UP000782610">
    <property type="component" value="Unassembled WGS sequence"/>
</dbReference>